<sequence length="106" mass="11044">MMVTEQISTHISGRRHPPWVLATSEEGSRSPIGSPSSQIDQGFPVGDLDRFAGWGYQSTTPARESIGNSDSESSVNLGVRAADSPPRSSVPTEDVGNFGGGVGVAD</sequence>
<dbReference type="AlphaFoldDB" id="A0A2I0K7T1"/>
<reference evidence="2 3" key="1">
    <citation type="submission" date="2017-11" db="EMBL/GenBank/DDBJ databases">
        <title>De-novo sequencing of pomegranate (Punica granatum L.) genome.</title>
        <authorList>
            <person name="Akparov Z."/>
            <person name="Amiraslanov A."/>
            <person name="Hajiyeva S."/>
            <person name="Abbasov M."/>
            <person name="Kaur K."/>
            <person name="Hamwieh A."/>
            <person name="Solovyev V."/>
            <person name="Salamov A."/>
            <person name="Braich B."/>
            <person name="Kosarev P."/>
            <person name="Mahmoud A."/>
            <person name="Hajiyev E."/>
            <person name="Babayeva S."/>
            <person name="Izzatullayeva V."/>
            <person name="Mammadov A."/>
            <person name="Mammadov A."/>
            <person name="Sharifova S."/>
            <person name="Ojaghi J."/>
            <person name="Eynullazada K."/>
            <person name="Bayramov B."/>
            <person name="Abdulazimova A."/>
            <person name="Shahmuradov I."/>
        </authorList>
    </citation>
    <scope>NUCLEOTIDE SEQUENCE [LARGE SCALE GENOMIC DNA]</scope>
    <source>
        <strain evidence="3">cv. AG2017</strain>
        <tissue evidence="2">Leaf</tissue>
    </source>
</reference>
<feature type="region of interest" description="Disordered" evidence="1">
    <location>
        <begin position="59"/>
        <end position="106"/>
    </location>
</feature>
<evidence type="ECO:0000313" key="3">
    <source>
        <dbReference type="Proteomes" id="UP000233551"/>
    </source>
</evidence>
<feature type="region of interest" description="Disordered" evidence="1">
    <location>
        <begin position="1"/>
        <end position="44"/>
    </location>
</feature>
<dbReference type="Proteomes" id="UP000233551">
    <property type="component" value="Unassembled WGS sequence"/>
</dbReference>
<accession>A0A2I0K7T1</accession>
<evidence type="ECO:0000313" key="2">
    <source>
        <dbReference type="EMBL" id="PKI64604.1"/>
    </source>
</evidence>
<keyword evidence="3" id="KW-1185">Reference proteome</keyword>
<feature type="compositionally biased region" description="Polar residues" evidence="1">
    <location>
        <begin position="31"/>
        <end position="40"/>
    </location>
</feature>
<dbReference type="EMBL" id="PGOL01000803">
    <property type="protein sequence ID" value="PKI64604.1"/>
    <property type="molecule type" value="Genomic_DNA"/>
</dbReference>
<organism evidence="2 3">
    <name type="scientific">Punica granatum</name>
    <name type="common">Pomegranate</name>
    <dbReference type="NCBI Taxonomy" id="22663"/>
    <lineage>
        <taxon>Eukaryota</taxon>
        <taxon>Viridiplantae</taxon>
        <taxon>Streptophyta</taxon>
        <taxon>Embryophyta</taxon>
        <taxon>Tracheophyta</taxon>
        <taxon>Spermatophyta</taxon>
        <taxon>Magnoliopsida</taxon>
        <taxon>eudicotyledons</taxon>
        <taxon>Gunneridae</taxon>
        <taxon>Pentapetalae</taxon>
        <taxon>rosids</taxon>
        <taxon>malvids</taxon>
        <taxon>Myrtales</taxon>
        <taxon>Lythraceae</taxon>
        <taxon>Punica</taxon>
    </lineage>
</organism>
<feature type="compositionally biased region" description="Polar residues" evidence="1">
    <location>
        <begin position="59"/>
        <end position="76"/>
    </location>
</feature>
<feature type="compositionally biased region" description="Polar residues" evidence="1">
    <location>
        <begin position="1"/>
        <end position="11"/>
    </location>
</feature>
<comment type="caution">
    <text evidence="2">The sequence shown here is derived from an EMBL/GenBank/DDBJ whole genome shotgun (WGS) entry which is preliminary data.</text>
</comment>
<proteinExistence type="predicted"/>
<protein>
    <submittedName>
        <fullName evidence="2">Uncharacterized protein</fullName>
    </submittedName>
</protein>
<evidence type="ECO:0000256" key="1">
    <source>
        <dbReference type="SAM" id="MobiDB-lite"/>
    </source>
</evidence>
<feature type="compositionally biased region" description="Gly residues" evidence="1">
    <location>
        <begin position="97"/>
        <end position="106"/>
    </location>
</feature>
<gene>
    <name evidence="2" type="ORF">CRG98_015036</name>
</gene>
<name>A0A2I0K7T1_PUNGR</name>